<dbReference type="SUPFAM" id="SSF69304">
    <property type="entry name" value="Tricorn protease N-terminal domain"/>
    <property type="match status" value="1"/>
</dbReference>
<evidence type="ECO:0008006" key="4">
    <source>
        <dbReference type="Google" id="ProtNLM"/>
    </source>
</evidence>
<evidence type="ECO:0000313" key="2">
    <source>
        <dbReference type="EMBL" id="OQP54338.1"/>
    </source>
</evidence>
<protein>
    <recommendedName>
        <fullName evidence="4">Peptidase S9 prolyl oligopeptidase catalytic domain-containing protein</fullName>
    </recommendedName>
</protein>
<gene>
    <name evidence="2" type="ORF">A4H97_22920</name>
</gene>
<proteinExistence type="predicted"/>
<name>A0A1V9F7K7_9BACT</name>
<dbReference type="SUPFAM" id="SSF53474">
    <property type="entry name" value="alpha/beta-Hydrolases"/>
    <property type="match status" value="1"/>
</dbReference>
<dbReference type="STRING" id="354355.SAMN05660816_05125"/>
<evidence type="ECO:0000256" key="1">
    <source>
        <dbReference type="SAM" id="SignalP"/>
    </source>
</evidence>
<dbReference type="RefSeq" id="WP_081197649.1">
    <property type="nucleotide sequence ID" value="NZ_FOCZ01000011.1"/>
</dbReference>
<organism evidence="2 3">
    <name type="scientific">Niastella yeongjuensis</name>
    <dbReference type="NCBI Taxonomy" id="354355"/>
    <lineage>
        <taxon>Bacteria</taxon>
        <taxon>Pseudomonadati</taxon>
        <taxon>Bacteroidota</taxon>
        <taxon>Chitinophagia</taxon>
        <taxon>Chitinophagales</taxon>
        <taxon>Chitinophagaceae</taxon>
        <taxon>Niastella</taxon>
    </lineage>
</organism>
<keyword evidence="3" id="KW-1185">Reference proteome</keyword>
<comment type="caution">
    <text evidence="2">The sequence shown here is derived from an EMBL/GenBank/DDBJ whole genome shotgun (WGS) entry which is preliminary data.</text>
</comment>
<reference evidence="3" key="1">
    <citation type="submission" date="2016-04" db="EMBL/GenBank/DDBJ databases">
        <authorList>
            <person name="Chen L."/>
            <person name="Zhuang W."/>
            <person name="Wang G."/>
        </authorList>
    </citation>
    <scope>NUCLEOTIDE SEQUENCE [LARGE SCALE GENOMIC DNA]</scope>
    <source>
        <strain evidence="3">17621</strain>
    </source>
</reference>
<feature type="chain" id="PRO_5010696941" description="Peptidase S9 prolyl oligopeptidase catalytic domain-containing protein" evidence="1">
    <location>
        <begin position="20"/>
        <end position="1071"/>
    </location>
</feature>
<dbReference type="AlphaFoldDB" id="A0A1V9F7K7"/>
<sequence>MKRFFLIYYLKIFSVAAYAQSIVTPVQVQRINLKEYVWSQAHANLSKNDKPLLDFNAIDNWPLLGNYRAISRNGKYFAYTVDRGTSWESRKLDSLVVQSTVNSWRVSFKSAKPGFFSGDSKQYIYKDNDQLCFLQMANGLRNCVLDVISFKKPDNDQYMAYLLANGELKLLNFITGQEKRFDQVYAYTFDKTGKWLACQIKNEDTTLVLYEISTGKEKRFNGVNKYELDNSGQWIAYRKLNDSTALTICNLATGIDKHFPFVSKFLFNAEGNSLVLESSAPLSNLRCSSLQFASPPDGEPTTIWSNTDTCITLGKYIIDKSGYQVAFVSKDFRNKNQNRIPRSSIWYYKAGKEKAEQQVIDQMGPDSLLMIQDGTLAFVKNYRYVIFSLKSQIHNRSLPNPDLAGLDIWSNKDTNLQSTQPYLSTELNVCQAILNPDNGRVTYQENQQERLFLLGDDFAIIKKSRKSILGDRFWEQNFGKDSNWLVSLKNGVRITLPVTTAYNCFWFSPGGKYLVYFDAQKQGNYFSYELSSGKLANISSRIPRPLLELIDPFQRPVLRLGTPFGVAAWLKDDKGIFIYDNYDIWKLDLSANYPAVNVTNSYGRFNKTLLALMDADRGGTSNIILAFNDTLLLRAFNTKNKYNGYFRKIEGAAGDPELLNLGPWFIERMWGVGCLNVDMHPLKANNDQTWIIMRQTAKDAPNYYVTKDFVTINQITYLQPQRRYSWLTTELASFKHVDGIIGEGVLYKPENFDSSKKYPVLIAFYGASANNLYQFPAPAYNINAITPGQSPIWFINNGYLIFIPDIYVSPLKYGPEAFNVIEGAARYLKHLPFVDSTKLGCGSHSWSAKLGAYVFTHSRSFAATAISEGFLYADMINVAFSTEERGLSRLGAVEKDFQFGSLWENKDSWLDQTTILHVDKANSPLLLFCNRNSIEEYQNQTVQLFTALWRLEKKVWWLKYDKGEHNLFDLQEQKDYTIRYTQFFDHYLKGAPAPRWMTQGIPYSHKGIESKYELDPTGTCAVNEKNGCSICKKWNNQYVRTPQLFNKPISEWKLDEKFISNKPKNALKIVK</sequence>
<feature type="signal peptide" evidence="1">
    <location>
        <begin position="1"/>
        <end position="19"/>
    </location>
</feature>
<evidence type="ECO:0000313" key="3">
    <source>
        <dbReference type="Proteomes" id="UP000192610"/>
    </source>
</evidence>
<accession>A0A1V9F7K7</accession>
<dbReference type="InterPro" id="IPR029058">
    <property type="entry name" value="AB_hydrolase_fold"/>
</dbReference>
<dbReference type="OrthoDB" id="613375at2"/>
<dbReference type="Gene3D" id="3.40.50.1820">
    <property type="entry name" value="alpha/beta hydrolase"/>
    <property type="match status" value="1"/>
</dbReference>
<keyword evidence="1" id="KW-0732">Signal</keyword>
<dbReference type="EMBL" id="LVXG01000004">
    <property type="protein sequence ID" value="OQP54338.1"/>
    <property type="molecule type" value="Genomic_DNA"/>
</dbReference>
<dbReference type="Proteomes" id="UP000192610">
    <property type="component" value="Unassembled WGS sequence"/>
</dbReference>